<feature type="transmembrane region" description="Helical" evidence="1">
    <location>
        <begin position="70"/>
        <end position="92"/>
    </location>
</feature>
<dbReference type="Proteomes" id="UP000198672">
    <property type="component" value="Unassembled WGS sequence"/>
</dbReference>
<keyword evidence="1" id="KW-0472">Membrane</keyword>
<proteinExistence type="predicted"/>
<gene>
    <name evidence="2" type="ORF">SAMN05421644_10216</name>
</gene>
<reference evidence="3" key="1">
    <citation type="submission" date="2016-10" db="EMBL/GenBank/DDBJ databases">
        <authorList>
            <person name="Varghese N."/>
            <person name="Submissions S."/>
        </authorList>
    </citation>
    <scope>NUCLEOTIDE SEQUENCE [LARGE SCALE GENOMIC DNA]</scope>
    <source>
        <strain evidence="3">DSM 173</strain>
    </source>
</reference>
<dbReference type="EMBL" id="FNOW01000002">
    <property type="protein sequence ID" value="SDX36223.1"/>
    <property type="molecule type" value="Genomic_DNA"/>
</dbReference>
<dbReference type="AlphaFoldDB" id="A0A1H3B2S3"/>
<accession>A0A1H3B2S3</accession>
<dbReference type="RefSeq" id="WP_245709038.1">
    <property type="nucleotide sequence ID" value="NZ_FNOW01000002.1"/>
</dbReference>
<feature type="transmembrane region" description="Helical" evidence="1">
    <location>
        <begin position="43"/>
        <end position="63"/>
    </location>
</feature>
<keyword evidence="1" id="KW-0812">Transmembrane</keyword>
<evidence type="ECO:0000313" key="3">
    <source>
        <dbReference type="Proteomes" id="UP000198672"/>
    </source>
</evidence>
<feature type="transmembrane region" description="Helical" evidence="1">
    <location>
        <begin position="104"/>
        <end position="123"/>
    </location>
</feature>
<feature type="transmembrane region" description="Helical" evidence="1">
    <location>
        <begin position="130"/>
        <end position="155"/>
    </location>
</feature>
<keyword evidence="1" id="KW-1133">Transmembrane helix</keyword>
<sequence length="197" mass="20815">MTTSATKQGSLMYALFPLVVLYAGTVALFALTRGNTGNIAVFWGYFVPVIGVISLITAWGNAYARGDSRLFYLIKQIIIWGAFSWVLTILHAMGVDAALGGQKAAVTLILMTALVALLVGLYLDTKMVFYGAFLGFCGYLLASPTHSAILVKIGAPFKVVDPANKPVTMVIAVAIVAFLVAAFLLLSTRGSVAAKSS</sequence>
<evidence type="ECO:0000256" key="1">
    <source>
        <dbReference type="SAM" id="Phobius"/>
    </source>
</evidence>
<organism evidence="2 3">
    <name type="scientific">Allochromatium warmingii</name>
    <name type="common">Chromatium warmingii</name>
    <dbReference type="NCBI Taxonomy" id="61595"/>
    <lineage>
        <taxon>Bacteria</taxon>
        <taxon>Pseudomonadati</taxon>
        <taxon>Pseudomonadota</taxon>
        <taxon>Gammaproteobacteria</taxon>
        <taxon>Chromatiales</taxon>
        <taxon>Chromatiaceae</taxon>
        <taxon>Allochromatium</taxon>
    </lineage>
</organism>
<evidence type="ECO:0000313" key="2">
    <source>
        <dbReference type="EMBL" id="SDX36223.1"/>
    </source>
</evidence>
<feature type="transmembrane region" description="Helical" evidence="1">
    <location>
        <begin position="12"/>
        <end position="31"/>
    </location>
</feature>
<protein>
    <submittedName>
        <fullName evidence="2">Uncharacterized protein</fullName>
    </submittedName>
</protein>
<name>A0A1H3B2S3_ALLWA</name>
<feature type="transmembrane region" description="Helical" evidence="1">
    <location>
        <begin position="167"/>
        <end position="186"/>
    </location>
</feature>
<keyword evidence="3" id="KW-1185">Reference proteome</keyword>